<dbReference type="PANTHER" id="PTHR23308">
    <property type="entry name" value="NUCLEAR INHIBITOR OF PROTEIN PHOSPHATASE-1"/>
    <property type="match status" value="1"/>
</dbReference>
<keyword evidence="1" id="KW-0597">Phosphoprotein</keyword>
<dbReference type="Gene3D" id="2.60.200.20">
    <property type="match status" value="1"/>
</dbReference>
<evidence type="ECO:0000313" key="4">
    <source>
        <dbReference type="EMBL" id="SPW24415.1"/>
    </source>
</evidence>
<accession>A0A448THK0</accession>
<proteinExistence type="predicted"/>
<dbReference type="SUPFAM" id="SSF49879">
    <property type="entry name" value="SMAD/FHA domain"/>
    <property type="match status" value="1"/>
</dbReference>
<evidence type="ECO:0000259" key="3">
    <source>
        <dbReference type="PROSITE" id="PS50006"/>
    </source>
</evidence>
<name>A0A448THK0_9CORY</name>
<dbReference type="InterPro" id="IPR022128">
    <property type="entry name" value="FhaA_N"/>
</dbReference>
<dbReference type="SMART" id="SM00240">
    <property type="entry name" value="FHA"/>
    <property type="match status" value="1"/>
</dbReference>
<dbReference type="Pfam" id="PF12401">
    <property type="entry name" value="FhaA_N"/>
    <property type="match status" value="1"/>
</dbReference>
<dbReference type="AlphaFoldDB" id="A0A448THK0"/>
<protein>
    <submittedName>
        <fullName evidence="4">Putative FHA domain protein</fullName>
    </submittedName>
</protein>
<feature type="compositionally biased region" description="Polar residues" evidence="2">
    <location>
        <begin position="175"/>
        <end position="185"/>
    </location>
</feature>
<dbReference type="EMBL" id="UARK01000001">
    <property type="protein sequence ID" value="SPW24415.1"/>
    <property type="molecule type" value="Genomic_DNA"/>
</dbReference>
<dbReference type="GeneID" id="84574765"/>
<dbReference type="Proteomes" id="UP000249886">
    <property type="component" value="Unassembled WGS sequence"/>
</dbReference>
<dbReference type="InterPro" id="IPR000253">
    <property type="entry name" value="FHA_dom"/>
</dbReference>
<dbReference type="Gene3D" id="3.30.2320.60">
    <property type="entry name" value="FhaA, phosphopeptide-binding domain (DUF3662)"/>
    <property type="match status" value="1"/>
</dbReference>
<dbReference type="RefSeq" id="WP_005520415.1">
    <property type="nucleotide sequence ID" value="NZ_CAUOLB010000010.1"/>
</dbReference>
<sequence length="299" mass="32979">MSFMGKIAKLDSAMQRGLDNSFAYVFGGRVVPAEIEELLKQEAEDNLVRTYEGTTEAPNVFAVRISPKDFANLSNEHPNLGTDFADQLTRYFRNNGWITPGPVTVTIQSDDSLRTGQRRADSSVSHTPEYGSGFLGLDSFQNNYSNTPNNTSNAAWAESDYQDQQYDQQYSESYTSNESEPEVSNNPITEQMSAQAPGPQPRPTSAVSLLLQDGSSRTYYVNEGSNIIGRGNDVDFRLPDTGVSRKHAEIIWNGQDAILVDLQSTNGTTVNDTPIENWLLADGDVITVGHSHIEVRIVN</sequence>
<evidence type="ECO:0000256" key="1">
    <source>
        <dbReference type="ARBA" id="ARBA00022553"/>
    </source>
</evidence>
<feature type="region of interest" description="Disordered" evidence="2">
    <location>
        <begin position="166"/>
        <end position="185"/>
    </location>
</feature>
<feature type="domain" description="FHA" evidence="3">
    <location>
        <begin position="226"/>
        <end position="275"/>
    </location>
</feature>
<feature type="region of interest" description="Disordered" evidence="2">
    <location>
        <begin position="106"/>
        <end position="130"/>
    </location>
</feature>
<dbReference type="InterPro" id="IPR008984">
    <property type="entry name" value="SMAD_FHA_dom_sf"/>
</dbReference>
<dbReference type="InterPro" id="IPR050923">
    <property type="entry name" value="Cell_Proc_Reg/RNA_Proc"/>
</dbReference>
<dbReference type="PROSITE" id="PS50006">
    <property type="entry name" value="FHA_DOMAIN"/>
    <property type="match status" value="1"/>
</dbReference>
<evidence type="ECO:0000313" key="5">
    <source>
        <dbReference type="Proteomes" id="UP000249886"/>
    </source>
</evidence>
<reference evidence="4 5" key="1">
    <citation type="submission" date="2018-06" db="EMBL/GenBank/DDBJ databases">
        <authorList>
            <consortium name="Pathogen Informatics"/>
            <person name="Doyle S."/>
        </authorList>
    </citation>
    <scope>NUCLEOTIDE SEQUENCE [LARGE SCALE GENOMIC DNA]</scope>
    <source>
        <strain evidence="4 5">NCTC10254</strain>
    </source>
</reference>
<evidence type="ECO:0000256" key="2">
    <source>
        <dbReference type="SAM" id="MobiDB-lite"/>
    </source>
</evidence>
<dbReference type="Pfam" id="PF00498">
    <property type="entry name" value="FHA"/>
    <property type="match status" value="1"/>
</dbReference>
<comment type="caution">
    <text evidence="4">The sequence shown here is derived from an EMBL/GenBank/DDBJ whole genome shotgun (WGS) entry which is preliminary data.</text>
</comment>
<organism evidence="4 5">
    <name type="scientific">Corynebacterium matruchotii</name>
    <dbReference type="NCBI Taxonomy" id="43768"/>
    <lineage>
        <taxon>Bacteria</taxon>
        <taxon>Bacillati</taxon>
        <taxon>Actinomycetota</taxon>
        <taxon>Actinomycetes</taxon>
        <taxon>Mycobacteriales</taxon>
        <taxon>Corynebacteriaceae</taxon>
        <taxon>Corynebacterium</taxon>
    </lineage>
</organism>
<gene>
    <name evidence="4" type="ORF">NCTC10254_00794</name>
</gene>
<dbReference type="InterPro" id="IPR042287">
    <property type="entry name" value="FhaA_N_sf"/>
</dbReference>
<dbReference type="CDD" id="cd22668">
    <property type="entry name" value="FHA_FhaA-like"/>
    <property type="match status" value="1"/>
</dbReference>